<dbReference type="GO" id="GO:0005886">
    <property type="term" value="C:plasma membrane"/>
    <property type="evidence" value="ECO:0007669"/>
    <property type="project" value="TreeGrafter"/>
</dbReference>
<dbReference type="GO" id="GO:0042910">
    <property type="term" value="F:xenobiotic transmembrane transporter activity"/>
    <property type="evidence" value="ECO:0007669"/>
    <property type="project" value="TreeGrafter"/>
</dbReference>
<dbReference type="InterPro" id="IPR027463">
    <property type="entry name" value="AcrB_DN_DC_subdom"/>
</dbReference>
<dbReference type="Proteomes" id="UP000242470">
    <property type="component" value="Unassembled WGS sequence"/>
</dbReference>
<dbReference type="SUPFAM" id="SSF82693">
    <property type="entry name" value="Multidrug efflux transporter AcrB pore domain, PN1, PN2, PC1 and PC2 subdomains"/>
    <property type="match status" value="2"/>
</dbReference>
<accession>A0AAP8PPA6</accession>
<evidence type="ECO:0000256" key="1">
    <source>
        <dbReference type="SAM" id="MobiDB-lite"/>
    </source>
</evidence>
<dbReference type="Gene3D" id="3.30.70.1430">
    <property type="entry name" value="Multidrug efflux transporter AcrB pore domain"/>
    <property type="match status" value="2"/>
</dbReference>
<dbReference type="Gene3D" id="3.30.2090.10">
    <property type="entry name" value="Multidrug efflux transporter AcrB TolC docking domain, DN and DC subdomains"/>
    <property type="match status" value="3"/>
</dbReference>
<feature type="transmembrane region" description="Helical" evidence="2">
    <location>
        <begin position="919"/>
        <end position="939"/>
    </location>
</feature>
<dbReference type="AlphaFoldDB" id="A0AAP8PPA6"/>
<evidence type="ECO:0000256" key="2">
    <source>
        <dbReference type="SAM" id="Phobius"/>
    </source>
</evidence>
<dbReference type="RefSeq" id="WP_059107556.1">
    <property type="nucleotide sequence ID" value="NZ_AP024589.1"/>
</dbReference>
<dbReference type="Gene3D" id="3.30.70.1440">
    <property type="entry name" value="Multidrug efflux transporter AcrB pore domain"/>
    <property type="match status" value="1"/>
</dbReference>
<feature type="compositionally biased region" description="Low complexity" evidence="1">
    <location>
        <begin position="248"/>
        <end position="288"/>
    </location>
</feature>
<dbReference type="Pfam" id="PF00873">
    <property type="entry name" value="ACR_tran"/>
    <property type="match status" value="2"/>
</dbReference>
<dbReference type="PANTHER" id="PTHR32063:SF0">
    <property type="entry name" value="SWARMING MOTILITY PROTEIN SWRC"/>
    <property type="match status" value="1"/>
</dbReference>
<protein>
    <submittedName>
        <fullName evidence="3">AcrB/AcrD/AcrF family protein</fullName>
    </submittedName>
</protein>
<organism evidence="3 4">
    <name type="scientific">Staphylococcus auricularis</name>
    <dbReference type="NCBI Taxonomy" id="29379"/>
    <lineage>
        <taxon>Bacteria</taxon>
        <taxon>Bacillati</taxon>
        <taxon>Bacillota</taxon>
        <taxon>Bacilli</taxon>
        <taxon>Bacillales</taxon>
        <taxon>Staphylococcaceae</taxon>
        <taxon>Staphylococcus</taxon>
    </lineage>
</organism>
<dbReference type="InterPro" id="IPR001036">
    <property type="entry name" value="Acrflvin-R"/>
</dbReference>
<dbReference type="PANTHER" id="PTHR32063">
    <property type="match status" value="1"/>
</dbReference>
<feature type="transmembrane region" description="Helical" evidence="2">
    <location>
        <begin position="403"/>
        <end position="423"/>
    </location>
</feature>
<feature type="transmembrane region" description="Helical" evidence="2">
    <location>
        <begin position="509"/>
        <end position="536"/>
    </location>
</feature>
<feature type="transmembrane region" description="Helical" evidence="2">
    <location>
        <begin position="991"/>
        <end position="1010"/>
    </location>
</feature>
<reference evidence="3 4" key="1">
    <citation type="submission" date="2017-08" db="EMBL/GenBank/DDBJ databases">
        <title>Draft genome sequences of 64 type strains of genus Staph aureus.</title>
        <authorList>
            <person name="Cole K."/>
            <person name="Golubchik T."/>
            <person name="Russell J."/>
            <person name="Foster D."/>
            <person name="Llewelyn M."/>
            <person name="Wilson D."/>
            <person name="Crook D."/>
            <person name="Paul J."/>
        </authorList>
    </citation>
    <scope>NUCLEOTIDE SEQUENCE [LARGE SCALE GENOMIC DNA]</scope>
    <source>
        <strain evidence="3 4">NCTC 12101</strain>
    </source>
</reference>
<dbReference type="Gene3D" id="1.20.1640.10">
    <property type="entry name" value="Multidrug efflux transporter AcrB transmembrane domain"/>
    <property type="match status" value="3"/>
</dbReference>
<keyword evidence="2" id="KW-0472">Membrane</keyword>
<sequence>MIKKLLQFSLANKFAIFLMTVLIILGGVYASVKMKLELLPDVEPPMITVQTTMPSATPETVKDEISDKIDDQVRSMANVSSVNAQSVQNASLVTIEYEDKTNMDKAENDLKKELDKIDFSDDVQEPELMRSSMDEFPIVAYSLTHNDGDLKDTTQKINDELIPKLQTIKGVQNAQLNGQTNREVSLKFDKAALREHGLTEDGVQQYIKNASGKTPLGLFQFDNTEKSIIIDGEFESVNALKNMQIPPQAAQSSASASQQGESGGSDSSDSEESASSGGSDSQSAASSAALSSSASSKLVKLSEIADVSVGDERESISKTNGKDAVIVQITKAQDANTVQVANDVKEKMKDFTDGHPELTHTKVMDTAKPIEDSLYTMVEKAILGTIVAVIVILFFLRNIKTTAISIVSIPLSLLIAMVALKLSDVSLNILTLGALTVAIGRVIDDSIVVVENIYRRLTDKNEQLSGDKLVVSATSEVFKPIMSSTIVTIVVFLPLAFVSGAVGEMFRPFALAIAFSLLASLLVSITVVPSLGATLFKHGVKDNKKEEKLGVVGRSYKSILNWSLNHKWIVMIVSTLILIVSIGVGSDKIGTSFISTGEDKFMVLTYTPEPGETEQSVLDHAEQVQNYLNDKDKVKTVQYSVGGASPNDPTGSSNSMAIMVEYDKDTPNFDEEPDKVLADLEGYDHPGDWNNQDLGTGSSNDNVEVRVTGPSTKAISGTVKKVEDMMKEKDGIARVKSDLSQTYEQYDVKVDQDKATEKGISAAQLALVLNENMPEQTITKVKDKGNSIDVKVKQDKQNDWSKQKLENTSFPSPTGDTVKLGDIATLEHTSTPNKIETKAGDYTATVTGKVTNEDVGGTSRDVIEKANAIETPKNVSVNVGGATDDIDDAIEQLSIAMLAAVIIVYLVLVLTFKGALAPFTILFSLPYTVIGVIAALLITGETVSVPTMIGMLMLIGIVVTNAIVLIDRVVNKQQEGLAMKEALLEAGATRIRPILMTALATIGALLPMLFGQDNSVLISKGLAATVIGGLVSSTLLTLIVVPVIYEVIFTLKDKVTRLFSRQKN</sequence>
<dbReference type="EMBL" id="PPQW01000021">
    <property type="protein sequence ID" value="PNZ68002.1"/>
    <property type="molecule type" value="Genomic_DNA"/>
</dbReference>
<dbReference type="SUPFAM" id="SSF82714">
    <property type="entry name" value="Multidrug efflux transporter AcrB TolC docking domain, DN and DC subdomains"/>
    <property type="match status" value="2"/>
</dbReference>
<dbReference type="SUPFAM" id="SSF82866">
    <property type="entry name" value="Multidrug efflux transporter AcrB transmembrane domain"/>
    <property type="match status" value="2"/>
</dbReference>
<feature type="transmembrane region" description="Helical" evidence="2">
    <location>
        <begin position="1022"/>
        <end position="1051"/>
    </location>
</feature>
<evidence type="ECO:0000313" key="3">
    <source>
        <dbReference type="EMBL" id="PNZ68002.1"/>
    </source>
</evidence>
<dbReference type="GeneID" id="64981559"/>
<dbReference type="Gene3D" id="3.30.70.1320">
    <property type="entry name" value="Multidrug efflux transporter AcrB pore domain like"/>
    <property type="match status" value="2"/>
</dbReference>
<feature type="transmembrane region" description="Helical" evidence="2">
    <location>
        <begin position="893"/>
        <end position="912"/>
    </location>
</feature>
<name>A0AAP8PPA6_9STAP</name>
<feature type="transmembrane region" description="Helical" evidence="2">
    <location>
        <begin position="945"/>
        <end position="970"/>
    </location>
</feature>
<feature type="transmembrane region" description="Helical" evidence="2">
    <location>
        <begin position="374"/>
        <end position="396"/>
    </location>
</feature>
<feature type="transmembrane region" description="Helical" evidence="2">
    <location>
        <begin position="481"/>
        <end position="503"/>
    </location>
</feature>
<proteinExistence type="predicted"/>
<keyword evidence="2" id="KW-1133">Transmembrane helix</keyword>
<keyword evidence="2" id="KW-0812">Transmembrane</keyword>
<gene>
    <name evidence="3" type="ORF">CD158_04345</name>
</gene>
<feature type="region of interest" description="Disordered" evidence="1">
    <location>
        <begin position="246"/>
        <end position="288"/>
    </location>
</feature>
<comment type="caution">
    <text evidence="3">The sequence shown here is derived from an EMBL/GenBank/DDBJ whole genome shotgun (WGS) entry which is preliminary data.</text>
</comment>
<dbReference type="PRINTS" id="PR00702">
    <property type="entry name" value="ACRIFLAVINRP"/>
</dbReference>
<evidence type="ECO:0000313" key="4">
    <source>
        <dbReference type="Proteomes" id="UP000242470"/>
    </source>
</evidence>